<dbReference type="Proteomes" id="UP001500751">
    <property type="component" value="Unassembled WGS sequence"/>
</dbReference>
<evidence type="ECO:0008006" key="3">
    <source>
        <dbReference type="Google" id="ProtNLM"/>
    </source>
</evidence>
<protein>
    <recommendedName>
        <fullName evidence="3">Transposase</fullName>
    </recommendedName>
</protein>
<sequence length="46" mass="4945">MWADGVHLTVRLDEAKACVLVMVGVRADGNKELIALDEGCRESGES</sequence>
<proteinExistence type="predicted"/>
<organism evidence="1 2">
    <name type="scientific">Catenulispora yoronensis</name>
    <dbReference type="NCBI Taxonomy" id="450799"/>
    <lineage>
        <taxon>Bacteria</taxon>
        <taxon>Bacillati</taxon>
        <taxon>Actinomycetota</taxon>
        <taxon>Actinomycetes</taxon>
        <taxon>Catenulisporales</taxon>
        <taxon>Catenulisporaceae</taxon>
        <taxon>Catenulispora</taxon>
    </lineage>
</organism>
<gene>
    <name evidence="1" type="ORF">GCM10009839_87710</name>
</gene>
<accession>A0ABN2VJI4</accession>
<comment type="caution">
    <text evidence="1">The sequence shown here is derived from an EMBL/GenBank/DDBJ whole genome shotgun (WGS) entry which is preliminary data.</text>
</comment>
<evidence type="ECO:0000313" key="1">
    <source>
        <dbReference type="EMBL" id="GAA2062933.1"/>
    </source>
</evidence>
<dbReference type="EMBL" id="BAAAQN010000089">
    <property type="protein sequence ID" value="GAA2062933.1"/>
    <property type="molecule type" value="Genomic_DNA"/>
</dbReference>
<name>A0ABN2VJI4_9ACTN</name>
<keyword evidence="2" id="KW-1185">Reference proteome</keyword>
<reference evidence="1 2" key="1">
    <citation type="journal article" date="2019" name="Int. J. Syst. Evol. Microbiol.">
        <title>The Global Catalogue of Microorganisms (GCM) 10K type strain sequencing project: providing services to taxonomists for standard genome sequencing and annotation.</title>
        <authorList>
            <consortium name="The Broad Institute Genomics Platform"/>
            <consortium name="The Broad Institute Genome Sequencing Center for Infectious Disease"/>
            <person name="Wu L."/>
            <person name="Ma J."/>
        </authorList>
    </citation>
    <scope>NUCLEOTIDE SEQUENCE [LARGE SCALE GENOMIC DNA]</scope>
    <source>
        <strain evidence="1 2">JCM 16014</strain>
    </source>
</reference>
<evidence type="ECO:0000313" key="2">
    <source>
        <dbReference type="Proteomes" id="UP001500751"/>
    </source>
</evidence>